<evidence type="ECO:0008006" key="3">
    <source>
        <dbReference type="Google" id="ProtNLM"/>
    </source>
</evidence>
<organism evidence="1 2">
    <name type="scientific">Kibdelosporangium philippinense</name>
    <dbReference type="NCBI Taxonomy" id="211113"/>
    <lineage>
        <taxon>Bacteria</taxon>
        <taxon>Bacillati</taxon>
        <taxon>Actinomycetota</taxon>
        <taxon>Actinomycetes</taxon>
        <taxon>Pseudonocardiales</taxon>
        <taxon>Pseudonocardiaceae</taxon>
        <taxon>Kibdelosporangium</taxon>
    </lineage>
</organism>
<accession>A0ABS8ZS67</accession>
<dbReference type="RefSeq" id="WP_233732597.1">
    <property type="nucleotide sequence ID" value="NZ_JAJVCN010000004.1"/>
</dbReference>
<gene>
    <name evidence="1" type="ORF">LWC34_48395</name>
</gene>
<protein>
    <recommendedName>
        <fullName evidence="3">Polymerase nucleotidyl transferase domain-containing protein</fullName>
    </recommendedName>
</protein>
<dbReference type="Proteomes" id="UP001521150">
    <property type="component" value="Unassembled WGS sequence"/>
</dbReference>
<name>A0ABS8ZS67_9PSEU</name>
<proteinExistence type="predicted"/>
<reference evidence="1 2" key="1">
    <citation type="submission" date="2021-12" db="EMBL/GenBank/DDBJ databases">
        <title>Genome sequence of Kibdelosporangium philippinense ATCC 49844.</title>
        <authorList>
            <person name="Fedorov E.A."/>
            <person name="Omeragic M."/>
            <person name="Shalygina K.F."/>
            <person name="Maclea K.S."/>
        </authorList>
    </citation>
    <scope>NUCLEOTIDE SEQUENCE [LARGE SCALE GENOMIC DNA]</scope>
    <source>
        <strain evidence="1 2">ATCC 49844</strain>
    </source>
</reference>
<comment type="caution">
    <text evidence="1">The sequence shown here is derived from an EMBL/GenBank/DDBJ whole genome shotgun (WGS) entry which is preliminary data.</text>
</comment>
<keyword evidence="2" id="KW-1185">Reference proteome</keyword>
<dbReference type="EMBL" id="JAJVCN010000004">
    <property type="protein sequence ID" value="MCE7010574.1"/>
    <property type="molecule type" value="Genomic_DNA"/>
</dbReference>
<evidence type="ECO:0000313" key="2">
    <source>
        <dbReference type="Proteomes" id="UP001521150"/>
    </source>
</evidence>
<sequence length="207" mass="23447">MDLELVPRQERLQAEGAELLRDLKLVERLAEAGPVLLAGSFVSGLMTWRELDVMVLVGPQFTPADVLVLMQRLIDLPGVVSFEFHDERETRCPTEYARDERYHLKIGIDRLEGEWCVDLSHWLHDVHANVASWHEELRGSVTPDQRDAILTIKDAQRQFPDYPGGLPIYTAVRVTQDNSGTGTHLDNGPQGRAELVRRERIRLCCAG</sequence>
<evidence type="ECO:0000313" key="1">
    <source>
        <dbReference type="EMBL" id="MCE7010574.1"/>
    </source>
</evidence>